<dbReference type="Pfam" id="PF13499">
    <property type="entry name" value="EF-hand_7"/>
    <property type="match status" value="1"/>
</dbReference>
<evidence type="ECO:0000256" key="1">
    <source>
        <dbReference type="ARBA" id="ARBA00022737"/>
    </source>
</evidence>
<dbReference type="Gene3D" id="1.10.238.10">
    <property type="entry name" value="EF-hand"/>
    <property type="match status" value="2"/>
</dbReference>
<dbReference type="STRING" id="33528.ENSGAFP00000008324"/>
<dbReference type="SMART" id="SM00054">
    <property type="entry name" value="EFh"/>
    <property type="match status" value="3"/>
</dbReference>
<dbReference type="PANTHER" id="PTHR46763">
    <property type="entry name" value="DYNEIN REGULATORY COMPLEX PROTEIN 8"/>
    <property type="match status" value="1"/>
</dbReference>
<dbReference type="FunFam" id="1.10.238.10:FF:000178">
    <property type="entry name" value="Calmodulin-2 A"/>
    <property type="match status" value="1"/>
</dbReference>
<dbReference type="EMBL" id="NHOQ01002371">
    <property type="protein sequence ID" value="PWA17203.1"/>
    <property type="molecule type" value="Genomic_DNA"/>
</dbReference>
<comment type="caution">
    <text evidence="3">The sequence shown here is derived from an EMBL/GenBank/DDBJ whole genome shotgun (WGS) entry which is preliminary data.</text>
</comment>
<organism evidence="3 4">
    <name type="scientific">Gambusia affinis</name>
    <name type="common">Western mosquitofish</name>
    <name type="synonym">Heterandria affinis</name>
    <dbReference type="NCBI Taxonomy" id="33528"/>
    <lineage>
        <taxon>Eukaryota</taxon>
        <taxon>Metazoa</taxon>
        <taxon>Chordata</taxon>
        <taxon>Craniata</taxon>
        <taxon>Vertebrata</taxon>
        <taxon>Euteleostomi</taxon>
        <taxon>Actinopterygii</taxon>
        <taxon>Neopterygii</taxon>
        <taxon>Teleostei</taxon>
        <taxon>Neoteleostei</taxon>
        <taxon>Acanthomorphata</taxon>
        <taxon>Ovalentaria</taxon>
        <taxon>Atherinomorphae</taxon>
        <taxon>Cyprinodontiformes</taxon>
        <taxon>Poeciliidae</taxon>
        <taxon>Poeciliinae</taxon>
        <taxon>Gambusia</taxon>
    </lineage>
</organism>
<feature type="domain" description="EF-hand" evidence="2">
    <location>
        <begin position="92"/>
        <end position="127"/>
    </location>
</feature>
<protein>
    <recommendedName>
        <fullName evidence="2">EF-hand domain-containing protein</fullName>
    </recommendedName>
</protein>
<evidence type="ECO:0000313" key="4">
    <source>
        <dbReference type="Proteomes" id="UP000250572"/>
    </source>
</evidence>
<dbReference type="InterPro" id="IPR011992">
    <property type="entry name" value="EF-hand-dom_pair"/>
</dbReference>
<dbReference type="GO" id="GO:0043226">
    <property type="term" value="C:organelle"/>
    <property type="evidence" value="ECO:0007669"/>
    <property type="project" value="UniProtKB-ARBA"/>
</dbReference>
<dbReference type="OrthoDB" id="10260307at2759"/>
<dbReference type="SUPFAM" id="SSF47473">
    <property type="entry name" value="EF-hand"/>
    <property type="match status" value="1"/>
</dbReference>
<dbReference type="AlphaFoldDB" id="A0A315V0S7"/>
<evidence type="ECO:0000259" key="2">
    <source>
        <dbReference type="PROSITE" id="PS50222"/>
    </source>
</evidence>
<dbReference type="PROSITE" id="PS50222">
    <property type="entry name" value="EF_HAND_2"/>
    <property type="match status" value="1"/>
</dbReference>
<dbReference type="GO" id="GO:0005509">
    <property type="term" value="F:calcium ion binding"/>
    <property type="evidence" value="ECO:0007669"/>
    <property type="project" value="InterPro"/>
</dbReference>
<name>A0A315V0S7_GAMAF</name>
<evidence type="ECO:0000313" key="3">
    <source>
        <dbReference type="EMBL" id="PWA17203.1"/>
    </source>
</evidence>
<sequence>MAEDKESAENENILAIHRKITAAFEPFDYESKNTVDVREIGTIMYSLDCFPTQADIREFIAEVEENSSGTVHLDRFMPAMTKVLLENKFPPIPRSKIFQAFKVLDKEQKGFVEPEELTKFMMEEGEPFTQEEMDEMLTAHTNRKENVIYYDKLINKLTADAPK</sequence>
<gene>
    <name evidence="3" type="ORF">CCH79_00010550</name>
</gene>
<keyword evidence="1" id="KW-0677">Repeat</keyword>
<dbReference type="PANTHER" id="PTHR46763:SF1">
    <property type="entry name" value="DYNEIN REGULATORY COMPLEX PROTEIN 8"/>
    <property type="match status" value="1"/>
</dbReference>
<dbReference type="OMA" id="AFCVFDT"/>
<keyword evidence="4" id="KW-1185">Reference proteome</keyword>
<dbReference type="InterPro" id="IPR002048">
    <property type="entry name" value="EF_hand_dom"/>
</dbReference>
<accession>A0A315V0S7</accession>
<reference evidence="3 4" key="1">
    <citation type="journal article" date="2018" name="G3 (Bethesda)">
        <title>A High-Quality Reference Genome for the Invasive Mosquitofish Gambusia affinis Using a Chicago Library.</title>
        <authorList>
            <person name="Hoffberg S.L."/>
            <person name="Troendle N.J."/>
            <person name="Glenn T.C."/>
            <person name="Mahmud O."/>
            <person name="Louha S."/>
            <person name="Chalopin D."/>
            <person name="Bennetzen J.L."/>
            <person name="Mauricio R."/>
        </authorList>
    </citation>
    <scope>NUCLEOTIDE SEQUENCE [LARGE SCALE GENOMIC DNA]</scope>
    <source>
        <strain evidence="3">NE01/NJP1002.9</strain>
        <tissue evidence="3">Muscle</tissue>
    </source>
</reference>
<proteinExistence type="predicted"/>
<dbReference type="Proteomes" id="UP000250572">
    <property type="component" value="Unassembled WGS sequence"/>
</dbReference>